<gene>
    <name evidence="5" type="ORF">CTI12_AA605480</name>
</gene>
<dbReference type="STRING" id="35608.A0A2U1KGX0"/>
<comment type="caution">
    <text evidence="5">The sequence shown here is derived from an EMBL/GenBank/DDBJ whole genome shotgun (WGS) entry which is preliminary data.</text>
</comment>
<dbReference type="AlphaFoldDB" id="A0A2U1KGX0"/>
<protein>
    <submittedName>
        <fullName evidence="5">Cation/H+ exchanger</fullName>
    </submittedName>
</protein>
<evidence type="ECO:0000256" key="1">
    <source>
        <dbReference type="ARBA" id="ARBA00022448"/>
    </source>
</evidence>
<evidence type="ECO:0000313" key="5">
    <source>
        <dbReference type="EMBL" id="PWA35873.1"/>
    </source>
</evidence>
<dbReference type="GO" id="GO:0016020">
    <property type="term" value="C:membrane"/>
    <property type="evidence" value="ECO:0007669"/>
    <property type="project" value="TreeGrafter"/>
</dbReference>
<dbReference type="PANTHER" id="PTHR46157">
    <property type="entry name" value="K(+) EFFLUX ANTIPORTER 3, CHLOROPLASTIC"/>
    <property type="match status" value="1"/>
</dbReference>
<dbReference type="InterPro" id="IPR036291">
    <property type="entry name" value="NAD(P)-bd_dom_sf"/>
</dbReference>
<dbReference type="OrthoDB" id="1737069at2759"/>
<evidence type="ECO:0000256" key="3">
    <source>
        <dbReference type="ARBA" id="ARBA00023065"/>
    </source>
</evidence>
<keyword evidence="2" id="KW-0050">Antiport</keyword>
<dbReference type="Gene3D" id="3.40.50.720">
    <property type="entry name" value="NAD(P)-binding Rossmann-like Domain"/>
    <property type="match status" value="1"/>
</dbReference>
<evidence type="ECO:0000259" key="4">
    <source>
        <dbReference type="Pfam" id="PF02254"/>
    </source>
</evidence>
<dbReference type="InterPro" id="IPR003148">
    <property type="entry name" value="RCK_N"/>
</dbReference>
<dbReference type="EMBL" id="PKPP01019196">
    <property type="protein sequence ID" value="PWA35873.1"/>
    <property type="molecule type" value="Genomic_DNA"/>
</dbReference>
<keyword evidence="3" id="KW-0406">Ion transport</keyword>
<organism evidence="5 6">
    <name type="scientific">Artemisia annua</name>
    <name type="common">Sweet wormwood</name>
    <dbReference type="NCBI Taxonomy" id="35608"/>
    <lineage>
        <taxon>Eukaryota</taxon>
        <taxon>Viridiplantae</taxon>
        <taxon>Streptophyta</taxon>
        <taxon>Embryophyta</taxon>
        <taxon>Tracheophyta</taxon>
        <taxon>Spermatophyta</taxon>
        <taxon>Magnoliopsida</taxon>
        <taxon>eudicotyledons</taxon>
        <taxon>Gunneridae</taxon>
        <taxon>Pentapetalae</taxon>
        <taxon>asterids</taxon>
        <taxon>campanulids</taxon>
        <taxon>Asterales</taxon>
        <taxon>Asteraceae</taxon>
        <taxon>Asteroideae</taxon>
        <taxon>Anthemideae</taxon>
        <taxon>Artemisiinae</taxon>
        <taxon>Artemisia</taxon>
    </lineage>
</organism>
<dbReference type="Pfam" id="PF02254">
    <property type="entry name" value="TrkA_N"/>
    <property type="match status" value="1"/>
</dbReference>
<reference evidence="5 6" key="1">
    <citation type="journal article" date="2018" name="Mol. Plant">
        <title>The genome of Artemisia annua provides insight into the evolution of Asteraceae family and artemisinin biosynthesis.</title>
        <authorList>
            <person name="Shen Q."/>
            <person name="Zhang L."/>
            <person name="Liao Z."/>
            <person name="Wang S."/>
            <person name="Yan T."/>
            <person name="Shi P."/>
            <person name="Liu M."/>
            <person name="Fu X."/>
            <person name="Pan Q."/>
            <person name="Wang Y."/>
            <person name="Lv Z."/>
            <person name="Lu X."/>
            <person name="Zhang F."/>
            <person name="Jiang W."/>
            <person name="Ma Y."/>
            <person name="Chen M."/>
            <person name="Hao X."/>
            <person name="Li L."/>
            <person name="Tang Y."/>
            <person name="Lv G."/>
            <person name="Zhou Y."/>
            <person name="Sun X."/>
            <person name="Brodelius P.E."/>
            <person name="Rose J.K.C."/>
            <person name="Tang K."/>
        </authorList>
    </citation>
    <scope>NUCLEOTIDE SEQUENCE [LARGE SCALE GENOMIC DNA]</scope>
    <source>
        <strain evidence="6">cv. Huhao1</strain>
        <tissue evidence="5">Leaf</tissue>
    </source>
</reference>
<dbReference type="GO" id="GO:0006813">
    <property type="term" value="P:potassium ion transport"/>
    <property type="evidence" value="ECO:0007669"/>
    <property type="project" value="InterPro"/>
</dbReference>
<dbReference type="Proteomes" id="UP000245207">
    <property type="component" value="Unassembled WGS sequence"/>
</dbReference>
<evidence type="ECO:0000256" key="2">
    <source>
        <dbReference type="ARBA" id="ARBA00022449"/>
    </source>
</evidence>
<dbReference type="GO" id="GO:0009507">
    <property type="term" value="C:chloroplast"/>
    <property type="evidence" value="ECO:0007669"/>
    <property type="project" value="TreeGrafter"/>
</dbReference>
<keyword evidence="1" id="KW-0813">Transport</keyword>
<keyword evidence="6" id="KW-1185">Reference proteome</keyword>
<proteinExistence type="predicted"/>
<accession>A0A2U1KGX0</accession>
<name>A0A2U1KGX0_ARTAN</name>
<evidence type="ECO:0000313" key="6">
    <source>
        <dbReference type="Proteomes" id="UP000245207"/>
    </source>
</evidence>
<dbReference type="PANTHER" id="PTHR46157:SF4">
    <property type="entry name" value="K(+) EFFLUX ANTIPORTER 3, CHLOROPLASTIC"/>
    <property type="match status" value="1"/>
</dbReference>
<dbReference type="SUPFAM" id="SSF51735">
    <property type="entry name" value="NAD(P)-binding Rossmann-fold domains"/>
    <property type="match status" value="1"/>
</dbReference>
<sequence>MDGFYGISNSNVHKRNALSPITNLPPPDPYYNQKVPVVDPYASPDGHTSGSENMSSPFLRYIQSARTLFSPPLSAGDYPALAEYKFHRSSGNRSSVGSSRMELLPCQSRSLVVFYSWVGQMSQVLANFLSTPLATGIDGEAGWPFVAFDLDPSIVKESSKLGFPIRYGDGSRAAVLQSAGISSPKAVIVMYEGRKRAVEAVERIQLAFPAVIFFGLLQTSLQLGSKLLKGLGVMSDDVNFLSHLVRDSMELQAQTSIVPRDPDPDAMKPLHVAYLCAVLCLSL</sequence>
<feature type="domain" description="RCK N-terminal" evidence="4">
    <location>
        <begin position="139"/>
        <end position="210"/>
    </location>
</feature>
<dbReference type="GO" id="GO:0015297">
    <property type="term" value="F:antiporter activity"/>
    <property type="evidence" value="ECO:0007669"/>
    <property type="project" value="UniProtKB-KW"/>
</dbReference>